<organism evidence="1 2">
    <name type="scientific">Streptococcus canis</name>
    <dbReference type="NCBI Taxonomy" id="1329"/>
    <lineage>
        <taxon>Bacteria</taxon>
        <taxon>Bacillati</taxon>
        <taxon>Bacillota</taxon>
        <taxon>Bacilli</taxon>
        <taxon>Lactobacillales</taxon>
        <taxon>Streptococcaceae</taxon>
        <taxon>Streptococcus</taxon>
    </lineage>
</organism>
<evidence type="ECO:0000313" key="2">
    <source>
        <dbReference type="Proteomes" id="UP000280759"/>
    </source>
</evidence>
<dbReference type="Proteomes" id="UP000280759">
    <property type="component" value="Unassembled WGS sequence"/>
</dbReference>
<keyword evidence="2" id="KW-1185">Reference proteome</keyword>
<protein>
    <submittedName>
        <fullName evidence="1">Uncharacterized protein</fullName>
    </submittedName>
</protein>
<proteinExistence type="predicted"/>
<sequence length="36" mass="3961">MIGPNELSQKIETTSLSEAIVLDEKTIKEALDDSKN</sequence>
<evidence type="ECO:0000313" key="1">
    <source>
        <dbReference type="EMBL" id="VDC41909.1"/>
    </source>
</evidence>
<gene>
    <name evidence="1" type="ORF">FMV2238Y02_03260</name>
</gene>
<dbReference type="AlphaFoldDB" id="A0A3P5XWX0"/>
<name>A0A3P5XWX0_STRCB</name>
<reference evidence="1 2" key="1">
    <citation type="submission" date="2018-10" db="EMBL/GenBank/DDBJ databases">
        <authorList>
            <consortium name="Molecular Microbiology and Infection Unit (UMMI)"/>
            <person name="Machado M."/>
        </authorList>
    </citation>
    <scope>NUCLEOTIDE SEQUENCE [LARGE SCALE GENOMIC DNA]</scope>
    <source>
        <strain evidence="1">FMV2238.02</strain>
    </source>
</reference>
<dbReference type="EMBL" id="UXEP01000004">
    <property type="protein sequence ID" value="VDC41909.1"/>
    <property type="molecule type" value="Genomic_DNA"/>
</dbReference>
<accession>A0A3P5XWX0</accession>